<evidence type="ECO:0000313" key="5">
    <source>
        <dbReference type="EMBL" id="KNE55015.1"/>
    </source>
</evidence>
<dbReference type="Pfam" id="PF21154">
    <property type="entry name" value="RPN7_PSMD6_C"/>
    <property type="match status" value="1"/>
</dbReference>
<dbReference type="PROSITE" id="PS50250">
    <property type="entry name" value="PCI"/>
    <property type="match status" value="1"/>
</dbReference>
<dbReference type="Pfam" id="PF01399">
    <property type="entry name" value="PCI"/>
    <property type="match status" value="1"/>
</dbReference>
<dbReference type="SMART" id="SM00088">
    <property type="entry name" value="PINT"/>
    <property type="match status" value="1"/>
</dbReference>
<reference evidence="5 6" key="1">
    <citation type="submission" date="2009-11" db="EMBL/GenBank/DDBJ databases">
        <title>Annotation of Allomyces macrogynus ATCC 38327.</title>
        <authorList>
            <consortium name="The Broad Institute Genome Sequencing Platform"/>
            <person name="Russ C."/>
            <person name="Cuomo C."/>
            <person name="Burger G."/>
            <person name="Gray M.W."/>
            <person name="Holland P.W.H."/>
            <person name="King N."/>
            <person name="Lang F.B.F."/>
            <person name="Roger A.J."/>
            <person name="Ruiz-Trillo I."/>
            <person name="Young S.K."/>
            <person name="Zeng Q."/>
            <person name="Gargeya S."/>
            <person name="Fitzgerald M."/>
            <person name="Haas B."/>
            <person name="Abouelleil A."/>
            <person name="Alvarado L."/>
            <person name="Arachchi H.M."/>
            <person name="Berlin A."/>
            <person name="Chapman S.B."/>
            <person name="Gearin G."/>
            <person name="Goldberg J."/>
            <person name="Griggs A."/>
            <person name="Gujja S."/>
            <person name="Hansen M."/>
            <person name="Heiman D."/>
            <person name="Howarth C."/>
            <person name="Larimer J."/>
            <person name="Lui A."/>
            <person name="MacDonald P.J.P."/>
            <person name="McCowen C."/>
            <person name="Montmayeur A."/>
            <person name="Murphy C."/>
            <person name="Neiman D."/>
            <person name="Pearson M."/>
            <person name="Priest M."/>
            <person name="Roberts A."/>
            <person name="Saif S."/>
            <person name="Shea T."/>
            <person name="Sisk P."/>
            <person name="Stolte C."/>
            <person name="Sykes S."/>
            <person name="Wortman J."/>
            <person name="Nusbaum C."/>
            <person name="Birren B."/>
        </authorList>
    </citation>
    <scope>NUCLEOTIDE SEQUENCE [LARGE SCALE GENOMIC DNA]</scope>
    <source>
        <strain evidence="5 6">ATCC 38327</strain>
    </source>
</reference>
<proteinExistence type="predicted"/>
<dbReference type="FunFam" id="1.25.40.570:FF:000005">
    <property type="entry name" value="26S proteasome regulatory subunit N7"/>
    <property type="match status" value="1"/>
</dbReference>
<reference evidence="6" key="2">
    <citation type="submission" date="2009-11" db="EMBL/GenBank/DDBJ databases">
        <title>The Genome Sequence of Allomyces macrogynus strain ATCC 38327.</title>
        <authorList>
            <consortium name="The Broad Institute Genome Sequencing Platform"/>
            <person name="Russ C."/>
            <person name="Cuomo C."/>
            <person name="Shea T."/>
            <person name="Young S.K."/>
            <person name="Zeng Q."/>
            <person name="Koehrsen M."/>
            <person name="Haas B."/>
            <person name="Borodovsky M."/>
            <person name="Guigo R."/>
            <person name="Alvarado L."/>
            <person name="Berlin A."/>
            <person name="Borenstein D."/>
            <person name="Chen Z."/>
            <person name="Engels R."/>
            <person name="Freedman E."/>
            <person name="Gellesch M."/>
            <person name="Goldberg J."/>
            <person name="Griggs A."/>
            <person name="Gujja S."/>
            <person name="Heiman D."/>
            <person name="Hepburn T."/>
            <person name="Howarth C."/>
            <person name="Jen D."/>
            <person name="Larson L."/>
            <person name="Lewis B."/>
            <person name="Mehta T."/>
            <person name="Park D."/>
            <person name="Pearson M."/>
            <person name="Roberts A."/>
            <person name="Saif S."/>
            <person name="Shenoy N."/>
            <person name="Sisk P."/>
            <person name="Stolte C."/>
            <person name="Sykes S."/>
            <person name="Walk T."/>
            <person name="White J."/>
            <person name="Yandava C."/>
            <person name="Burger G."/>
            <person name="Gray M.W."/>
            <person name="Holland P.W.H."/>
            <person name="King N."/>
            <person name="Lang F.B.F."/>
            <person name="Roger A.J."/>
            <person name="Ruiz-Trillo I."/>
            <person name="Lander E."/>
            <person name="Nusbaum C."/>
        </authorList>
    </citation>
    <scope>NUCLEOTIDE SEQUENCE [LARGE SCALE GENOMIC DNA]</scope>
    <source>
        <strain evidence="6">ATCC 38327</strain>
    </source>
</reference>
<dbReference type="PANTHER" id="PTHR14145:SF1">
    <property type="entry name" value="26S PROTEASOME NON-ATPASE REGULATORY SUBUNIT 6"/>
    <property type="match status" value="1"/>
</dbReference>
<comment type="subunit">
    <text evidence="3">The 26S proteasome is composed of a core protease, known as the 20S proteasome, capped at one or both ends by the 19S regulatory complex (RC). The RC is composed of at least 18 different subunits in two subcomplexes, the base and the lid, which form the portions proximal and distal to the 20S proteolytic core, respectively. Component of the lid subcomplex of the 19S RC.</text>
</comment>
<dbReference type="eggNOG" id="KOG0687">
    <property type="taxonomic scope" value="Eukaryota"/>
</dbReference>
<dbReference type="InterPro" id="IPR045135">
    <property type="entry name" value="Rpn7_N"/>
</dbReference>
<keyword evidence="6" id="KW-1185">Reference proteome</keyword>
<feature type="domain" description="PCI" evidence="4">
    <location>
        <begin position="189"/>
        <end position="357"/>
    </location>
</feature>
<dbReference type="InterPro" id="IPR036390">
    <property type="entry name" value="WH_DNA-bd_sf"/>
</dbReference>
<protein>
    <recommendedName>
        <fullName evidence="4">PCI domain-containing protein</fullName>
    </recommendedName>
</protein>
<evidence type="ECO:0000256" key="3">
    <source>
        <dbReference type="ARBA" id="ARBA00093502"/>
    </source>
</evidence>
<name>A0A0L0RXZ9_ALLM3</name>
<dbReference type="GO" id="GO:0005838">
    <property type="term" value="C:proteasome regulatory particle"/>
    <property type="evidence" value="ECO:0007669"/>
    <property type="project" value="TreeGrafter"/>
</dbReference>
<organism evidence="5 6">
    <name type="scientific">Allomyces macrogynus (strain ATCC 38327)</name>
    <name type="common">Allomyces javanicus var. macrogynus</name>
    <dbReference type="NCBI Taxonomy" id="578462"/>
    <lineage>
        <taxon>Eukaryota</taxon>
        <taxon>Fungi</taxon>
        <taxon>Fungi incertae sedis</taxon>
        <taxon>Blastocladiomycota</taxon>
        <taxon>Blastocladiomycetes</taxon>
        <taxon>Blastocladiales</taxon>
        <taxon>Blastocladiaceae</taxon>
        <taxon>Allomyces</taxon>
    </lineage>
</organism>
<dbReference type="STRING" id="578462.A0A0L0RXZ9"/>
<accession>A0A0L0RXZ9</accession>
<evidence type="ECO:0000256" key="1">
    <source>
        <dbReference type="ARBA" id="ARBA00022942"/>
    </source>
</evidence>
<dbReference type="InterPro" id="IPR000717">
    <property type="entry name" value="PCI_dom"/>
</dbReference>
<dbReference type="VEuPathDB" id="FungiDB:AMAG_00952"/>
<evidence type="ECO:0000259" key="4">
    <source>
        <dbReference type="PROSITE" id="PS50250"/>
    </source>
</evidence>
<dbReference type="SUPFAM" id="SSF46785">
    <property type="entry name" value="Winged helix' DNA-binding domain"/>
    <property type="match status" value="1"/>
</dbReference>
<dbReference type="Proteomes" id="UP000054350">
    <property type="component" value="Unassembled WGS sequence"/>
</dbReference>
<evidence type="ECO:0000313" key="6">
    <source>
        <dbReference type="Proteomes" id="UP000054350"/>
    </source>
</evidence>
<dbReference type="GO" id="GO:0043161">
    <property type="term" value="P:proteasome-mediated ubiquitin-dependent protein catabolic process"/>
    <property type="evidence" value="ECO:0007669"/>
    <property type="project" value="TreeGrafter"/>
</dbReference>
<dbReference type="InterPro" id="IPR049549">
    <property type="entry name" value="RPN7_PSMD6_C"/>
</dbReference>
<comment type="function">
    <text evidence="2">Component of the 19S cap proteasome complex which acts as a regulatory subunit of the 26S proteasome, involved in the ATP-dependent degradation of ubiquitinated proteins.</text>
</comment>
<dbReference type="AlphaFoldDB" id="A0A0L0RXZ9"/>
<dbReference type="Pfam" id="PF10602">
    <property type="entry name" value="RPN7"/>
    <property type="match status" value="1"/>
</dbReference>
<dbReference type="Gene3D" id="1.25.40.570">
    <property type="match status" value="1"/>
</dbReference>
<keyword evidence="1" id="KW-0647">Proteasome</keyword>
<sequence>MTIDSGIPRIPDLYLAQKKFLLQAGPAESRAAVQAELLAAIEQHHMAPFYAHLCDECHVPADQALLSKLEAVNQEEVAALDAKLADAEKNAGETEISDALIAKAEYLAQIGEKDKAISAYRVAFEKVVGAGAKIDLVFAMIRIGLFFNDRTLILQQLEKAKALIEEGGDWDRRNRCKVYEATFLMTQRDFKGAANLFLETLATFTSTELMDLQDYVTYTVIMAAIAVPRTEIKKKVIESPEILEVVHQVPHLEEYMKALYECRYNAFFQSLAHMEQLLKTNFYLHAHYRYYVREMRILGYAQLLESYRSLTLEYMATAFGVTQEFIDRDLYRFIANGRLNCVIDKVRGIVETNRPDTKNAQYQAVIKSGDVLLNRVQKLSRVINI</sequence>
<dbReference type="PANTHER" id="PTHR14145">
    <property type="entry name" value="26S PROTESOME SUBUNIT 6"/>
    <property type="match status" value="1"/>
</dbReference>
<dbReference type="InterPro" id="IPR019585">
    <property type="entry name" value="Rpn7/CSN1"/>
</dbReference>
<dbReference type="OrthoDB" id="1452at2759"/>
<dbReference type="EMBL" id="GG745328">
    <property type="protein sequence ID" value="KNE55015.1"/>
    <property type="molecule type" value="Genomic_DNA"/>
</dbReference>
<dbReference type="OMA" id="RLHCKVD"/>
<evidence type="ECO:0000256" key="2">
    <source>
        <dbReference type="ARBA" id="ARBA00093435"/>
    </source>
</evidence>
<gene>
    <name evidence="5" type="ORF">AMAG_00952</name>
</gene>